<organism evidence="1 2">
    <name type="scientific">Asticcacaulis currens</name>
    <dbReference type="NCBI Taxonomy" id="2984210"/>
    <lineage>
        <taxon>Bacteria</taxon>
        <taxon>Pseudomonadati</taxon>
        <taxon>Pseudomonadota</taxon>
        <taxon>Alphaproteobacteria</taxon>
        <taxon>Caulobacterales</taxon>
        <taxon>Caulobacteraceae</taxon>
        <taxon>Asticcacaulis</taxon>
    </lineage>
</organism>
<evidence type="ECO:0000313" key="2">
    <source>
        <dbReference type="Proteomes" id="UP001216595"/>
    </source>
</evidence>
<reference evidence="1 2" key="1">
    <citation type="submission" date="2023-01" db="EMBL/GenBank/DDBJ databases">
        <title>Novel species of the genus Asticcacaulis isolated from rivers.</title>
        <authorList>
            <person name="Lu H."/>
        </authorList>
    </citation>
    <scope>NUCLEOTIDE SEQUENCE [LARGE SCALE GENOMIC DNA]</scope>
    <source>
        <strain evidence="1 2">DXS10W</strain>
    </source>
</reference>
<accession>A0ABT5IHZ0</accession>
<keyword evidence="2" id="KW-1185">Reference proteome</keyword>
<evidence type="ECO:0000313" key="1">
    <source>
        <dbReference type="EMBL" id="MDC7695805.1"/>
    </source>
</evidence>
<sequence length="63" mass="7223">MYRIFFLNAEDAEVTSVPWGSDLNLAIDHAKAHLPAHSRWHGATQARIYDVNTQQLVFQYPNP</sequence>
<dbReference type="EMBL" id="JAQQKW010000012">
    <property type="protein sequence ID" value="MDC7695805.1"/>
    <property type="molecule type" value="Genomic_DNA"/>
</dbReference>
<name>A0ABT5IHZ0_9CAUL</name>
<gene>
    <name evidence="1" type="ORF">PQU94_16125</name>
</gene>
<comment type="caution">
    <text evidence="1">The sequence shown here is derived from an EMBL/GenBank/DDBJ whole genome shotgun (WGS) entry which is preliminary data.</text>
</comment>
<proteinExistence type="predicted"/>
<protein>
    <submittedName>
        <fullName evidence="1">Uncharacterized protein</fullName>
    </submittedName>
</protein>
<dbReference type="RefSeq" id="WP_272742460.1">
    <property type="nucleotide sequence ID" value="NZ_JAQQKW010000012.1"/>
</dbReference>
<dbReference type="Proteomes" id="UP001216595">
    <property type="component" value="Unassembled WGS sequence"/>
</dbReference>